<proteinExistence type="inferred from homology"/>
<keyword evidence="6 7" id="KW-0472">Membrane</keyword>
<keyword evidence="3" id="KW-1003">Cell membrane</keyword>
<keyword evidence="5 7" id="KW-1133">Transmembrane helix</keyword>
<comment type="caution">
    <text evidence="8">The sequence shown here is derived from an EMBL/GenBank/DDBJ whole genome shotgun (WGS) entry which is preliminary data.</text>
</comment>
<keyword evidence="4 7" id="KW-0812">Transmembrane</keyword>
<name>A0A7W7HXL3_9ACTN</name>
<evidence type="ECO:0000256" key="3">
    <source>
        <dbReference type="ARBA" id="ARBA00022475"/>
    </source>
</evidence>
<dbReference type="InterPro" id="IPR008693">
    <property type="entry name" value="MmpS"/>
</dbReference>
<sequence>MIDLDAVEEQQPPRRSRVRVYIAAAVAVLLVAGGATAFLIHRYSGTQVRFEVETTSGTAIMVQWNVGISAIGSEHARRPDKYIVTPWSTTVTVDDYQDAATLLVMSSDTDEVTCRIIVEGETVSELTHTRGAACLLGLDRLKELAGLDPSEESVP</sequence>
<gene>
    <name evidence="8" type="ORF">BJ971_003137</name>
</gene>
<evidence type="ECO:0000256" key="2">
    <source>
        <dbReference type="ARBA" id="ARBA00007531"/>
    </source>
</evidence>
<dbReference type="RefSeq" id="WP_184993786.1">
    <property type="nucleotide sequence ID" value="NZ_BOMK01000009.1"/>
</dbReference>
<keyword evidence="9" id="KW-1185">Reference proteome</keyword>
<evidence type="ECO:0000313" key="9">
    <source>
        <dbReference type="Proteomes" id="UP000578112"/>
    </source>
</evidence>
<evidence type="ECO:0000313" key="8">
    <source>
        <dbReference type="EMBL" id="MBB4762581.1"/>
    </source>
</evidence>
<dbReference type="Pfam" id="PF05423">
    <property type="entry name" value="Mycobact_memb"/>
    <property type="match status" value="1"/>
</dbReference>
<feature type="transmembrane region" description="Helical" evidence="7">
    <location>
        <begin position="20"/>
        <end position="40"/>
    </location>
</feature>
<dbReference type="AlphaFoldDB" id="A0A7W7HXL3"/>
<evidence type="ECO:0000256" key="7">
    <source>
        <dbReference type="SAM" id="Phobius"/>
    </source>
</evidence>
<reference evidence="8 9" key="1">
    <citation type="submission" date="2020-08" db="EMBL/GenBank/DDBJ databases">
        <title>Sequencing the genomes of 1000 actinobacteria strains.</title>
        <authorList>
            <person name="Klenk H.-P."/>
        </authorList>
    </citation>
    <scope>NUCLEOTIDE SEQUENCE [LARGE SCALE GENOMIC DNA]</scope>
    <source>
        <strain evidence="8 9">DSM 43149</strain>
    </source>
</reference>
<protein>
    <submittedName>
        <fullName evidence="8">Uncharacterized protein</fullName>
    </submittedName>
</protein>
<dbReference type="InterPro" id="IPR038468">
    <property type="entry name" value="MmpS_C"/>
</dbReference>
<dbReference type="Proteomes" id="UP000578112">
    <property type="component" value="Unassembled WGS sequence"/>
</dbReference>
<comment type="subcellular location">
    <subcellularLocation>
        <location evidence="1">Cell membrane</location>
    </subcellularLocation>
</comment>
<evidence type="ECO:0000256" key="1">
    <source>
        <dbReference type="ARBA" id="ARBA00004236"/>
    </source>
</evidence>
<comment type="similarity">
    <text evidence="2">Belongs to the MmpS family.</text>
</comment>
<dbReference type="GO" id="GO:0005886">
    <property type="term" value="C:plasma membrane"/>
    <property type="evidence" value="ECO:0007669"/>
    <property type="project" value="UniProtKB-SubCell"/>
</dbReference>
<evidence type="ECO:0000256" key="4">
    <source>
        <dbReference type="ARBA" id="ARBA00022692"/>
    </source>
</evidence>
<organism evidence="8 9">
    <name type="scientific">Actinoplanes digitatis</name>
    <dbReference type="NCBI Taxonomy" id="1868"/>
    <lineage>
        <taxon>Bacteria</taxon>
        <taxon>Bacillati</taxon>
        <taxon>Actinomycetota</taxon>
        <taxon>Actinomycetes</taxon>
        <taxon>Micromonosporales</taxon>
        <taxon>Micromonosporaceae</taxon>
        <taxon>Actinoplanes</taxon>
    </lineage>
</organism>
<evidence type="ECO:0000256" key="5">
    <source>
        <dbReference type="ARBA" id="ARBA00022989"/>
    </source>
</evidence>
<dbReference type="EMBL" id="JACHNH010000001">
    <property type="protein sequence ID" value="MBB4762581.1"/>
    <property type="molecule type" value="Genomic_DNA"/>
</dbReference>
<evidence type="ECO:0000256" key="6">
    <source>
        <dbReference type="ARBA" id="ARBA00023136"/>
    </source>
</evidence>
<accession>A0A7W7HXL3</accession>
<dbReference type="Gene3D" id="2.60.40.2880">
    <property type="entry name" value="MmpS1-5, C-terminal soluble domain"/>
    <property type="match status" value="1"/>
</dbReference>